<dbReference type="RefSeq" id="WP_352065256.1">
    <property type="nucleotide sequence ID" value="NZ_JBEPAZ010000047.1"/>
</dbReference>
<feature type="region of interest" description="Disordered" evidence="1">
    <location>
        <begin position="191"/>
        <end position="229"/>
    </location>
</feature>
<dbReference type="InterPro" id="IPR025711">
    <property type="entry name" value="PepSY"/>
</dbReference>
<keyword evidence="2" id="KW-0732">Signal</keyword>
<feature type="domain" description="PepSY" evidence="3">
    <location>
        <begin position="74"/>
        <end position="131"/>
    </location>
</feature>
<keyword evidence="5" id="KW-1185">Reference proteome</keyword>
<feature type="signal peptide" evidence="2">
    <location>
        <begin position="1"/>
        <end position="37"/>
    </location>
</feature>
<protein>
    <submittedName>
        <fullName evidence="4">PepSY domain-containing protein</fullName>
    </submittedName>
</protein>
<evidence type="ECO:0000313" key="4">
    <source>
        <dbReference type="EMBL" id="MER6432777.1"/>
    </source>
</evidence>
<name>A0ABV1UGD4_9ACTN</name>
<feature type="domain" description="PepSY" evidence="3">
    <location>
        <begin position="156"/>
        <end position="209"/>
    </location>
</feature>
<sequence length="229" mass="23326">MRARSHTPAGRRRTIATVIAATVVLGGAGAATAVAFAEDGDHQGMETAAAGSAGADHGAHGAHASNRTIAVAGKVDLKQAVAVATRSAAGTVTEIELDDSLGKPVWKAEVVDARGTEREFTVDAADGTVTATGTAKNDDSDDDAALAKSARTDVTRAVNAALARIKGTATAAELEGEHGTPVWHIDVTDARGHDHEVTVGARSGKVTAAEADDHHRHGGSDDHDDDHDD</sequence>
<dbReference type="EMBL" id="JBEPAZ010000047">
    <property type="protein sequence ID" value="MER6432777.1"/>
    <property type="molecule type" value="Genomic_DNA"/>
</dbReference>
<dbReference type="Gene3D" id="3.10.450.40">
    <property type="match status" value="2"/>
</dbReference>
<dbReference type="Pfam" id="PF03413">
    <property type="entry name" value="PepSY"/>
    <property type="match status" value="2"/>
</dbReference>
<feature type="chain" id="PRO_5045178176" evidence="2">
    <location>
        <begin position="38"/>
        <end position="229"/>
    </location>
</feature>
<reference evidence="4 5" key="1">
    <citation type="submission" date="2024-06" db="EMBL/GenBank/DDBJ databases">
        <title>The Natural Products Discovery Center: Release of the First 8490 Sequenced Strains for Exploring Actinobacteria Biosynthetic Diversity.</title>
        <authorList>
            <person name="Kalkreuter E."/>
            <person name="Kautsar S.A."/>
            <person name="Yang D."/>
            <person name="Bader C.D."/>
            <person name="Teijaro C.N."/>
            <person name="Fluegel L."/>
            <person name="Davis C.M."/>
            <person name="Simpson J.R."/>
            <person name="Lauterbach L."/>
            <person name="Steele A.D."/>
            <person name="Gui C."/>
            <person name="Meng S."/>
            <person name="Li G."/>
            <person name="Viehrig K."/>
            <person name="Ye F."/>
            <person name="Su P."/>
            <person name="Kiefer A.F."/>
            <person name="Nichols A."/>
            <person name="Cepeda A.J."/>
            <person name="Yan W."/>
            <person name="Fan B."/>
            <person name="Jiang Y."/>
            <person name="Adhikari A."/>
            <person name="Zheng C.-J."/>
            <person name="Schuster L."/>
            <person name="Cowan T.M."/>
            <person name="Smanski M.J."/>
            <person name="Chevrette M.G."/>
            <person name="De Carvalho L.P.S."/>
            <person name="Shen B."/>
        </authorList>
    </citation>
    <scope>NUCLEOTIDE SEQUENCE [LARGE SCALE GENOMIC DNA]</scope>
    <source>
        <strain evidence="4 5">NPDC001166</strain>
    </source>
</reference>
<accession>A0ABV1UGD4</accession>
<evidence type="ECO:0000256" key="2">
    <source>
        <dbReference type="SAM" id="SignalP"/>
    </source>
</evidence>
<dbReference type="Proteomes" id="UP001470023">
    <property type="component" value="Unassembled WGS sequence"/>
</dbReference>
<feature type="compositionally biased region" description="Basic and acidic residues" evidence="1">
    <location>
        <begin position="211"/>
        <end position="221"/>
    </location>
</feature>
<organism evidence="4 5">
    <name type="scientific">Streptomyces sp. 900105245</name>
    <dbReference type="NCBI Taxonomy" id="3154379"/>
    <lineage>
        <taxon>Bacteria</taxon>
        <taxon>Bacillati</taxon>
        <taxon>Actinomycetota</taxon>
        <taxon>Actinomycetes</taxon>
        <taxon>Kitasatosporales</taxon>
        <taxon>Streptomycetaceae</taxon>
        <taxon>Streptomyces</taxon>
    </lineage>
</organism>
<evidence type="ECO:0000256" key="1">
    <source>
        <dbReference type="SAM" id="MobiDB-lite"/>
    </source>
</evidence>
<comment type="caution">
    <text evidence="4">The sequence shown here is derived from an EMBL/GenBank/DDBJ whole genome shotgun (WGS) entry which is preliminary data.</text>
</comment>
<evidence type="ECO:0000313" key="5">
    <source>
        <dbReference type="Proteomes" id="UP001470023"/>
    </source>
</evidence>
<gene>
    <name evidence="4" type="ORF">ABT272_34380</name>
</gene>
<proteinExistence type="predicted"/>
<evidence type="ECO:0000259" key="3">
    <source>
        <dbReference type="Pfam" id="PF03413"/>
    </source>
</evidence>